<proteinExistence type="predicted"/>
<feature type="non-terminal residue" evidence="1">
    <location>
        <position position="1"/>
    </location>
</feature>
<name>A0A1A8C9X9_NOTKA</name>
<dbReference type="AlphaFoldDB" id="A0A1A8C9X9"/>
<dbReference type="EMBL" id="HADZ01012741">
    <property type="protein sequence ID" value="SBP76682.1"/>
    <property type="molecule type" value="Transcribed_RNA"/>
</dbReference>
<protein>
    <submittedName>
        <fullName evidence="1">Regulator of G-protein signaling 14a</fullName>
    </submittedName>
</protein>
<accession>A0A1A8C9X9</accession>
<gene>
    <name evidence="1" type="primary">RGS14A</name>
</gene>
<evidence type="ECO:0000313" key="1">
    <source>
        <dbReference type="EMBL" id="SBP76682.1"/>
    </source>
</evidence>
<reference evidence="1" key="2">
    <citation type="submission" date="2016-06" db="EMBL/GenBank/DDBJ databases">
        <title>The genome of a short-lived fish provides insights into sex chromosome evolution and the genetic control of aging.</title>
        <authorList>
            <person name="Reichwald K."/>
            <person name="Felder M."/>
            <person name="Petzold A."/>
            <person name="Koch P."/>
            <person name="Groth M."/>
            <person name="Platzer M."/>
        </authorList>
    </citation>
    <scope>NUCLEOTIDE SEQUENCE</scope>
    <source>
        <tissue evidence="1">Brain</tissue>
    </source>
</reference>
<reference evidence="1" key="1">
    <citation type="submission" date="2016-05" db="EMBL/GenBank/DDBJ databases">
        <authorList>
            <person name="Lavstsen T."/>
            <person name="Jespersen J.S."/>
        </authorList>
    </citation>
    <scope>NUCLEOTIDE SEQUENCE</scope>
    <source>
        <tissue evidence="1">Brain</tissue>
    </source>
</reference>
<organism evidence="1">
    <name type="scientific">Nothobranchius kadleci</name>
    <name type="common">African annual killifish</name>
    <dbReference type="NCBI Taxonomy" id="1051664"/>
    <lineage>
        <taxon>Eukaryota</taxon>
        <taxon>Metazoa</taxon>
        <taxon>Chordata</taxon>
        <taxon>Craniata</taxon>
        <taxon>Vertebrata</taxon>
        <taxon>Euteleostomi</taxon>
        <taxon>Actinopterygii</taxon>
        <taxon>Neopterygii</taxon>
        <taxon>Teleostei</taxon>
        <taxon>Neoteleostei</taxon>
        <taxon>Acanthomorphata</taxon>
        <taxon>Ovalentaria</taxon>
        <taxon>Atherinomorphae</taxon>
        <taxon>Cyprinodontiformes</taxon>
        <taxon>Nothobranchiidae</taxon>
        <taxon>Nothobranchius</taxon>
    </lineage>
</organism>
<sequence>VFKSGMDKDELKEYFMTLRSSFIKRETWRCTF</sequence>